<feature type="compositionally biased region" description="Basic and acidic residues" evidence="9">
    <location>
        <begin position="204"/>
        <end position="216"/>
    </location>
</feature>
<dbReference type="AlphaFoldDB" id="A0A176VZ32"/>
<feature type="compositionally biased region" description="Polar residues" evidence="9">
    <location>
        <begin position="193"/>
        <end position="203"/>
    </location>
</feature>
<name>A0A176VZ32_MARPO</name>
<evidence type="ECO:0000256" key="2">
    <source>
        <dbReference type="ARBA" id="ARBA00022723"/>
    </source>
</evidence>
<evidence type="ECO:0000256" key="6">
    <source>
        <dbReference type="ARBA" id="ARBA00023125"/>
    </source>
</evidence>
<dbReference type="PROSITE" id="PS00028">
    <property type="entry name" value="ZINC_FINGER_C2H2_1"/>
    <property type="match status" value="3"/>
</dbReference>
<reference evidence="11" key="1">
    <citation type="submission" date="2016-03" db="EMBL/GenBank/DDBJ databases">
        <title>Mechanisms controlling the formation of the plant cell surface in tip-growing cells are functionally conserved among land plants.</title>
        <authorList>
            <person name="Honkanen S."/>
            <person name="Jones V.A."/>
            <person name="Morieri G."/>
            <person name="Champion C."/>
            <person name="Hetherington A.J."/>
            <person name="Kelly S."/>
            <person name="Saint-Marcoux D."/>
            <person name="Proust H."/>
            <person name="Prescott H."/>
            <person name="Dolan L."/>
        </authorList>
    </citation>
    <scope>NUCLEOTIDE SEQUENCE [LARGE SCALE GENOMIC DNA]</scope>
    <source>
        <tissue evidence="11">Whole gametophyte</tissue>
    </source>
</reference>
<feature type="domain" description="C2H2-type" evidence="10">
    <location>
        <begin position="282"/>
        <end position="302"/>
    </location>
</feature>
<feature type="region of interest" description="Disordered" evidence="9">
    <location>
        <begin position="120"/>
        <end position="220"/>
    </location>
</feature>
<evidence type="ECO:0000256" key="4">
    <source>
        <dbReference type="ARBA" id="ARBA00022771"/>
    </source>
</evidence>
<dbReference type="Gene3D" id="3.30.160.60">
    <property type="entry name" value="Classic Zinc Finger"/>
    <property type="match status" value="3"/>
</dbReference>
<evidence type="ECO:0000256" key="1">
    <source>
        <dbReference type="ARBA" id="ARBA00004123"/>
    </source>
</evidence>
<organism evidence="11 12">
    <name type="scientific">Marchantia polymorpha subsp. ruderalis</name>
    <dbReference type="NCBI Taxonomy" id="1480154"/>
    <lineage>
        <taxon>Eukaryota</taxon>
        <taxon>Viridiplantae</taxon>
        <taxon>Streptophyta</taxon>
        <taxon>Embryophyta</taxon>
        <taxon>Marchantiophyta</taxon>
        <taxon>Marchantiopsida</taxon>
        <taxon>Marchantiidae</taxon>
        <taxon>Marchantiales</taxon>
        <taxon>Marchantiaceae</taxon>
        <taxon>Marchantia</taxon>
    </lineage>
</organism>
<evidence type="ECO:0000313" key="11">
    <source>
        <dbReference type="EMBL" id="OAE25475.1"/>
    </source>
</evidence>
<evidence type="ECO:0000256" key="7">
    <source>
        <dbReference type="ARBA" id="ARBA00023242"/>
    </source>
</evidence>
<dbReference type="PANTHER" id="PTHR14003">
    <property type="entry name" value="TRANSCRIPTIONAL REPRESSOR PROTEIN YY"/>
    <property type="match status" value="1"/>
</dbReference>
<dbReference type="FunFam" id="3.30.160.60:FF:000104">
    <property type="entry name" value="Transcriptional repressor protein YY1"/>
    <property type="match status" value="1"/>
</dbReference>
<keyword evidence="7" id="KW-0539">Nucleus</keyword>
<dbReference type="SMART" id="SM00355">
    <property type="entry name" value="ZnF_C2H2"/>
    <property type="match status" value="4"/>
</dbReference>
<dbReference type="SUPFAM" id="SSF57667">
    <property type="entry name" value="beta-beta-alpha zinc fingers"/>
    <property type="match status" value="2"/>
</dbReference>
<dbReference type="PANTHER" id="PTHR14003:SF19">
    <property type="entry name" value="YY2 TRANSCRIPTION FACTOR"/>
    <property type="match status" value="1"/>
</dbReference>
<dbReference type="GO" id="GO:0008270">
    <property type="term" value="F:zinc ion binding"/>
    <property type="evidence" value="ECO:0007669"/>
    <property type="project" value="UniProtKB-KW"/>
</dbReference>
<evidence type="ECO:0000313" key="12">
    <source>
        <dbReference type="Proteomes" id="UP000077202"/>
    </source>
</evidence>
<dbReference type="GO" id="GO:0005667">
    <property type="term" value="C:transcription regulator complex"/>
    <property type="evidence" value="ECO:0007669"/>
    <property type="project" value="TreeGrafter"/>
</dbReference>
<dbReference type="Proteomes" id="UP000077202">
    <property type="component" value="Unassembled WGS sequence"/>
</dbReference>
<evidence type="ECO:0000256" key="5">
    <source>
        <dbReference type="ARBA" id="ARBA00022833"/>
    </source>
</evidence>
<evidence type="ECO:0000256" key="8">
    <source>
        <dbReference type="PROSITE-ProRule" id="PRU00042"/>
    </source>
</evidence>
<dbReference type="InterPro" id="IPR036236">
    <property type="entry name" value="Znf_C2H2_sf"/>
</dbReference>
<dbReference type="GO" id="GO:0000978">
    <property type="term" value="F:RNA polymerase II cis-regulatory region sequence-specific DNA binding"/>
    <property type="evidence" value="ECO:0007669"/>
    <property type="project" value="TreeGrafter"/>
</dbReference>
<feature type="domain" description="C2H2-type" evidence="10">
    <location>
        <begin position="303"/>
        <end position="332"/>
    </location>
</feature>
<dbReference type="PROSITE" id="PS50157">
    <property type="entry name" value="ZINC_FINGER_C2H2_2"/>
    <property type="match status" value="3"/>
</dbReference>
<keyword evidence="6" id="KW-0238">DNA-binding</keyword>
<dbReference type="GO" id="GO:0031519">
    <property type="term" value="C:PcG protein complex"/>
    <property type="evidence" value="ECO:0007669"/>
    <property type="project" value="TreeGrafter"/>
</dbReference>
<dbReference type="GO" id="GO:0000981">
    <property type="term" value="F:DNA-binding transcription factor activity, RNA polymerase II-specific"/>
    <property type="evidence" value="ECO:0007669"/>
    <property type="project" value="TreeGrafter"/>
</dbReference>
<feature type="region of interest" description="Disordered" evidence="9">
    <location>
        <begin position="358"/>
        <end position="389"/>
    </location>
</feature>
<comment type="subcellular location">
    <subcellularLocation>
        <location evidence="1">Nucleus</location>
    </subcellularLocation>
</comment>
<keyword evidence="2" id="KW-0479">Metal-binding</keyword>
<dbReference type="EMBL" id="LVLJ01002330">
    <property type="protein sequence ID" value="OAE25475.1"/>
    <property type="molecule type" value="Genomic_DNA"/>
</dbReference>
<keyword evidence="12" id="KW-1185">Reference proteome</keyword>
<feature type="region of interest" description="Disordered" evidence="9">
    <location>
        <begin position="80"/>
        <end position="105"/>
    </location>
</feature>
<evidence type="ECO:0000259" key="10">
    <source>
        <dbReference type="PROSITE" id="PS50157"/>
    </source>
</evidence>
<keyword evidence="5" id="KW-0862">Zinc</keyword>
<protein>
    <recommendedName>
        <fullName evidence="10">C2H2-type domain-containing protein</fullName>
    </recommendedName>
</protein>
<keyword evidence="4 8" id="KW-0863">Zinc-finger</keyword>
<evidence type="ECO:0000256" key="9">
    <source>
        <dbReference type="SAM" id="MobiDB-lite"/>
    </source>
</evidence>
<accession>A0A176VZ32</accession>
<gene>
    <name evidence="11" type="ORF">AXG93_3698s1100</name>
</gene>
<dbReference type="InterPro" id="IPR013087">
    <property type="entry name" value="Znf_C2H2_type"/>
</dbReference>
<dbReference type="GO" id="GO:0000785">
    <property type="term" value="C:chromatin"/>
    <property type="evidence" value="ECO:0007669"/>
    <property type="project" value="TreeGrafter"/>
</dbReference>
<feature type="region of interest" description="Disordered" evidence="9">
    <location>
        <begin position="1"/>
        <end position="25"/>
    </location>
</feature>
<keyword evidence="3" id="KW-0677">Repeat</keyword>
<evidence type="ECO:0000256" key="3">
    <source>
        <dbReference type="ARBA" id="ARBA00022737"/>
    </source>
</evidence>
<comment type="caution">
    <text evidence="11">The sequence shown here is derived from an EMBL/GenBank/DDBJ whole genome shotgun (WGS) entry which is preliminary data.</text>
</comment>
<sequence>MSLAGLGGMPNYAKTEPVVSMDDEPKTVEKNLATCKVEDISVLESKVGHSSFGNEIDRTVEEKRTRICVESRGERRLQVKVDEGAASGESGPRSTGGGRERCRGCGVREEPRKNELCESCKQEGSGNFEGKVTRSSTRRRLGVQPVTPRLEEPRAVRANRGMKRRFPGDESDDNCDKRKRTRVRSISKVCGPNAQQQSGSETSGKGKEAIDKDWKPSVRGKRRGRQSEVFLCNVEGCEKSFVDAVALYNHGRVHGDRPYVCHWEGCTKLLVTKSVITKRTLQRFSERSKLKRHFLIHTGEKPFICVYEGCGKAFSLDFNLRSHMKTHTGEYHECPHPGCEKRYCQEYKLRAHICKEHKGAGKSSDNGGRLAKEDSVISSNDKAAKKKERAEQLELRRAKLEKCKEGKRKRIQELEAELEGEMKELTKLDKALRKVTREQEEEEFEGCVEQDLLSDNAGEAELGEVYGEEKEVVMFAHKLPTADQGARLMNQVVLIQGPTPPLSPSISSSQPFLMSRVSTLDSTSPTESGLHSHHSTHLLPYSVTPICQLSMDSLFGDRRNSQNLVSFVGSQGLSMSKDRLGDPHGGGVSQAFSANCQSSISFIHGEQSSQCEPPVSQLFTYQEQPCLQD</sequence>
<proteinExistence type="predicted"/>
<feature type="domain" description="C2H2-type" evidence="10">
    <location>
        <begin position="230"/>
        <end position="254"/>
    </location>
</feature>